<sequence>MEESSLSPECPVCLQVYDGSDTVPRVLPCGHSACQSCLGQLPERFPQTIRCPACTQLVKFPSSRGPSSLPKNIDLLRLCGDPSGRGNGDGDEKLLNSENDRPHQQFFLPDSWSNEFYTKWRELILPQDAISVQEGGNIGSIDPASLTTRHCFRDSRGVSLFPLFPMSGVSDPAFRFSYLFRVMNSLSRMGDDVMNELTMILGVGSRQCKVSGTYGFWGHVEEGICYLVCERHRGQFSEIFSDYPNGFIGRDDGNGRISDRLSSFAMIGLEICEAVMSSHEKEFILGCLGLLCVNIDNFGHISIDLTEVLVMARQVRATVAEFLSGRKTIGSGDFAAMFFNLLQSGVYVSPDVLLALLKKKQVTTEDSLGIIDSASYGSDVWAVGCMLIKLLVGKEFTVESWRLGGEEDMDFSVIYEKWLGDVSSLLETKLFDEYQTLCQMLLGCLNLDRRCRPVLADVWKSVRELLTKHWFDNLKRVEVTDEKSFMYCLILGKLCQMSDEVKETSTENDLHEINAGLENHNGKEDPEKDLGESLSQENVKCKELRSHLDCVTGLAVGGDLLFSSSFDKTLQLWSLQDFSHVHTFRGHEHKIMAVVYVDDEQPLCVTADGGGGIFVWDIGSFPLGNEPLKKWYEEKDWRYSGIHSLAYSRSGYLYTGGGDKLIKAWTLQDCTLSCSMEGHKSVVSSLVVSQGALYSGSWDGMIRLWCLSDHSPLTVLGEEIPGKVSSVLSLKAEKDMLVAVHENGTIKIWKNEMLMKSVQSHRGAIFSVSLDGKWLFTGGWDKTVSIQELSDEERCCIDLRSVGSISCGSVITALLSSQGKLFVASADRTVKVYYPGKQ</sequence>
<protein>
    <submittedName>
        <fullName evidence="1">Uncharacterized protein</fullName>
    </submittedName>
</protein>
<dbReference type="PROSITE" id="PS50011">
    <property type="entry name" value="PROTEIN_KINASE_DOM"/>
    <property type="match status" value="1"/>
</dbReference>
<dbReference type="SUPFAM" id="SSF56112">
    <property type="entry name" value="Protein kinase-like (PK-like)"/>
    <property type="match status" value="1"/>
</dbReference>
<dbReference type="SUPFAM" id="SSF50978">
    <property type="entry name" value="WD40 repeat-like"/>
    <property type="match status" value="1"/>
</dbReference>
<dbReference type="OrthoDB" id="674604at2759"/>
<evidence type="ECO:0000313" key="1">
    <source>
        <dbReference type="EMBL" id="PKI42467.1"/>
    </source>
</evidence>
<gene>
    <name evidence="1" type="ORF">CRG98_037140</name>
</gene>
<dbReference type="GeneID" id="116203830"/>
<dbReference type="Pfam" id="PF00400">
    <property type="entry name" value="WD40"/>
    <property type="match status" value="4"/>
</dbReference>
<dbReference type="Gene3D" id="1.10.510.10">
    <property type="entry name" value="Transferase(Phosphotransferase) domain 1"/>
    <property type="match status" value="1"/>
</dbReference>
<organism evidence="1 2">
    <name type="scientific">Punica granatum</name>
    <name type="common">Pomegranate</name>
    <dbReference type="NCBI Taxonomy" id="22663"/>
    <lineage>
        <taxon>Eukaryota</taxon>
        <taxon>Viridiplantae</taxon>
        <taxon>Streptophyta</taxon>
        <taxon>Embryophyta</taxon>
        <taxon>Tracheophyta</taxon>
        <taxon>Spermatophyta</taxon>
        <taxon>Magnoliopsida</taxon>
        <taxon>eudicotyledons</taxon>
        <taxon>Gunneridae</taxon>
        <taxon>Pentapetalae</taxon>
        <taxon>rosids</taxon>
        <taxon>malvids</taxon>
        <taxon>Myrtales</taxon>
        <taxon>Lythraceae</taxon>
        <taxon>Punica</taxon>
    </lineage>
</organism>
<evidence type="ECO:0000313" key="2">
    <source>
        <dbReference type="Proteomes" id="UP000233551"/>
    </source>
</evidence>
<reference evidence="1 2" key="1">
    <citation type="submission" date="2017-11" db="EMBL/GenBank/DDBJ databases">
        <title>De-novo sequencing of pomegranate (Punica granatum L.) genome.</title>
        <authorList>
            <person name="Akparov Z."/>
            <person name="Amiraslanov A."/>
            <person name="Hajiyeva S."/>
            <person name="Abbasov M."/>
            <person name="Kaur K."/>
            <person name="Hamwieh A."/>
            <person name="Solovyev V."/>
            <person name="Salamov A."/>
            <person name="Braich B."/>
            <person name="Kosarev P."/>
            <person name="Mahmoud A."/>
            <person name="Hajiyev E."/>
            <person name="Babayeva S."/>
            <person name="Izzatullayeva V."/>
            <person name="Mammadov A."/>
            <person name="Mammadov A."/>
            <person name="Sharifova S."/>
            <person name="Ojaghi J."/>
            <person name="Eynullazada K."/>
            <person name="Bayramov B."/>
            <person name="Abdulazimova A."/>
            <person name="Shahmuradov I."/>
        </authorList>
    </citation>
    <scope>NUCLEOTIDE SEQUENCE [LARGE SCALE GENOMIC DNA]</scope>
    <source>
        <strain evidence="2">cv. AG2017</strain>
        <tissue evidence="1">Leaf</tissue>
    </source>
</reference>
<dbReference type="Gene3D" id="2.130.10.10">
    <property type="entry name" value="YVTN repeat-like/Quinoprotein amine dehydrogenase"/>
    <property type="match status" value="2"/>
</dbReference>
<dbReference type="Proteomes" id="UP000233551">
    <property type="component" value="Unassembled WGS sequence"/>
</dbReference>
<dbReference type="InterPro" id="IPR036322">
    <property type="entry name" value="WD40_repeat_dom_sf"/>
</dbReference>
<dbReference type="InterPro" id="IPR013083">
    <property type="entry name" value="Znf_RING/FYVE/PHD"/>
</dbReference>
<dbReference type="Gene3D" id="3.30.40.10">
    <property type="entry name" value="Zinc/RING finger domain, C3HC4 (zinc finger)"/>
    <property type="match status" value="1"/>
</dbReference>
<dbReference type="InterPro" id="IPR000719">
    <property type="entry name" value="Prot_kinase_dom"/>
</dbReference>
<dbReference type="STRING" id="22663.A0A2I0IEQ4"/>
<dbReference type="SMART" id="SM00184">
    <property type="entry name" value="RING"/>
    <property type="match status" value="1"/>
</dbReference>
<keyword evidence="2" id="KW-1185">Reference proteome</keyword>
<comment type="caution">
    <text evidence="1">The sequence shown here is derived from an EMBL/GenBank/DDBJ whole genome shotgun (WGS) entry which is preliminary data.</text>
</comment>
<dbReference type="SUPFAM" id="SSF57850">
    <property type="entry name" value="RING/U-box"/>
    <property type="match status" value="1"/>
</dbReference>
<dbReference type="InterPro" id="IPR001841">
    <property type="entry name" value="Znf_RING"/>
</dbReference>
<dbReference type="PROSITE" id="PS50294">
    <property type="entry name" value="WD_REPEATS_REGION"/>
    <property type="match status" value="1"/>
</dbReference>
<dbReference type="GO" id="GO:0005524">
    <property type="term" value="F:ATP binding"/>
    <property type="evidence" value="ECO:0007669"/>
    <property type="project" value="InterPro"/>
</dbReference>
<accession>A0A2I0IEQ4</accession>
<dbReference type="PROSITE" id="PS50082">
    <property type="entry name" value="WD_REPEATS_2"/>
    <property type="match status" value="2"/>
</dbReference>
<dbReference type="SMART" id="SM00320">
    <property type="entry name" value="WD40"/>
    <property type="match status" value="7"/>
</dbReference>
<dbReference type="InterPro" id="IPR011009">
    <property type="entry name" value="Kinase-like_dom_sf"/>
</dbReference>
<dbReference type="AlphaFoldDB" id="A0A2I0IEQ4"/>
<dbReference type="PROSITE" id="PS50089">
    <property type="entry name" value="ZF_RING_2"/>
    <property type="match status" value="1"/>
</dbReference>
<dbReference type="PANTHER" id="PTHR44489:SF11">
    <property type="entry name" value="WD REPEAT DOMAIN 86"/>
    <property type="match status" value="1"/>
</dbReference>
<dbReference type="InterPro" id="IPR044715">
    <property type="entry name" value="WDR86-like"/>
</dbReference>
<name>A0A2I0IEQ4_PUNGR</name>
<dbReference type="InterPro" id="IPR015943">
    <property type="entry name" value="WD40/YVTN_repeat-like_dom_sf"/>
</dbReference>
<dbReference type="PANTHER" id="PTHR44489">
    <property type="match status" value="1"/>
</dbReference>
<dbReference type="EMBL" id="PGOL01003155">
    <property type="protein sequence ID" value="PKI42467.1"/>
    <property type="molecule type" value="Genomic_DNA"/>
</dbReference>
<dbReference type="InterPro" id="IPR027370">
    <property type="entry name" value="Znf-RING_euk"/>
</dbReference>
<dbReference type="GO" id="GO:0004672">
    <property type="term" value="F:protein kinase activity"/>
    <property type="evidence" value="ECO:0007669"/>
    <property type="project" value="InterPro"/>
</dbReference>
<dbReference type="GO" id="GO:0008270">
    <property type="term" value="F:zinc ion binding"/>
    <property type="evidence" value="ECO:0007669"/>
    <property type="project" value="UniProtKB-KW"/>
</dbReference>
<dbReference type="InterPro" id="IPR001680">
    <property type="entry name" value="WD40_rpt"/>
</dbReference>
<dbReference type="Pfam" id="PF13445">
    <property type="entry name" value="zf-RING_UBOX"/>
    <property type="match status" value="1"/>
</dbReference>
<dbReference type="CDD" id="cd16587">
    <property type="entry name" value="RING-HC_TRIM32_C-VII"/>
    <property type="match status" value="1"/>
</dbReference>
<proteinExistence type="predicted"/>